<proteinExistence type="predicted"/>
<accession>A0A3P6Q6A1</accession>
<dbReference type="InterPro" id="IPR052728">
    <property type="entry name" value="O2_lipid_transport_reg"/>
</dbReference>
<reference evidence="2 3" key="1">
    <citation type="submission" date="2018-11" db="EMBL/GenBank/DDBJ databases">
        <authorList>
            <consortium name="Pathogen Informatics"/>
        </authorList>
    </citation>
    <scope>NUCLEOTIDE SEQUENCE [LARGE SCALE GENOMIC DNA]</scope>
</reference>
<keyword evidence="1" id="KW-0812">Transmembrane</keyword>
<protein>
    <submittedName>
        <fullName evidence="2">Uncharacterized protein</fullName>
    </submittedName>
</protein>
<feature type="transmembrane region" description="Helical" evidence="1">
    <location>
        <begin position="12"/>
        <end position="29"/>
    </location>
</feature>
<keyword evidence="1" id="KW-1133">Transmembrane helix</keyword>
<evidence type="ECO:0000313" key="3">
    <source>
        <dbReference type="Proteomes" id="UP000271098"/>
    </source>
</evidence>
<evidence type="ECO:0000313" key="2">
    <source>
        <dbReference type="EMBL" id="VDK44019.1"/>
    </source>
</evidence>
<dbReference type="AlphaFoldDB" id="A0A3P6Q6A1"/>
<gene>
    <name evidence="2" type="ORF">GPUH_LOCUS4293</name>
</gene>
<feature type="transmembrane region" description="Helical" evidence="1">
    <location>
        <begin position="71"/>
        <end position="95"/>
    </location>
</feature>
<dbReference type="PANTHER" id="PTHR11161:SF70">
    <property type="entry name" value="ACYLTRANSFERASE 3 DOMAIN-CONTAINING PROTEIN"/>
    <property type="match status" value="1"/>
</dbReference>
<keyword evidence="1" id="KW-0472">Membrane</keyword>
<feature type="transmembrane region" description="Helical" evidence="1">
    <location>
        <begin position="41"/>
        <end position="59"/>
    </location>
</feature>
<name>A0A3P6Q6A1_9BILA</name>
<dbReference type="EMBL" id="UYRT01007974">
    <property type="protein sequence ID" value="VDK44019.1"/>
    <property type="molecule type" value="Genomic_DNA"/>
</dbReference>
<keyword evidence="3" id="KW-1185">Reference proteome</keyword>
<evidence type="ECO:0000256" key="1">
    <source>
        <dbReference type="SAM" id="Phobius"/>
    </source>
</evidence>
<dbReference type="OrthoDB" id="207378at2759"/>
<sequence>MQHFAAVYIKPQYRIAPYIIGLCLGYHLAKIQNKDYRDVRHSSVFVFAGWAAGGLNWRIYYLFYGALHRTIFALAIAWLVYACHTGYGGFVNAFLSCRLFLPASTLCYSVRTIFIVKV</sequence>
<dbReference type="Proteomes" id="UP000271098">
    <property type="component" value="Unassembled WGS sequence"/>
</dbReference>
<organism evidence="2 3">
    <name type="scientific">Gongylonema pulchrum</name>
    <dbReference type="NCBI Taxonomy" id="637853"/>
    <lineage>
        <taxon>Eukaryota</taxon>
        <taxon>Metazoa</taxon>
        <taxon>Ecdysozoa</taxon>
        <taxon>Nematoda</taxon>
        <taxon>Chromadorea</taxon>
        <taxon>Rhabditida</taxon>
        <taxon>Spirurina</taxon>
        <taxon>Spiruromorpha</taxon>
        <taxon>Spiruroidea</taxon>
        <taxon>Gongylonematidae</taxon>
        <taxon>Gongylonema</taxon>
    </lineage>
</organism>
<dbReference type="PANTHER" id="PTHR11161">
    <property type="entry name" value="O-ACYLTRANSFERASE"/>
    <property type="match status" value="1"/>
</dbReference>